<sequence>MDLQNEEISARRPRGRGRGARGRMPLTDERNSSSATFGGNAMSNLSDTSHSQCSVQPTKAGPFLCQHDEASSQTSDSQSQASGENESMKSGNTNGSFASINSGSATKKEKIAKAQRTVCQTAMHFGSFARRTDSSGSSVSSLENNCFRPHAPRSTGVDNREKKLGLLSRTGRSFQFNNAPREVMRGPRSCVMARKLSPASQKETVLVTTNIFPLEVESRVVYRYDVRMVSSRRDTSKERTRDLCKGDRDEYDFSRITSESTMRHHKCMLLLRRALEIYRLLNESGAYLYDLSSSLFTNEPLNKDQLPRLTISYEQMTSELQGLMGEVDVRIEITPCAENAHTFNIADYRSSITNDLNCQDHSLRQFFEILTNSSALQKGTHYAFGSGKLFMLNGDEFGLPDKPLNECRTLMTGADKGIRFIDGDGSGIVPALVLDSKKSAFFDALSLPEVVRGILMKNADPDTPFPKLDERLFREFNRKIGDIIRDLRLEHIDNAKQSFVASGLSDKPVSQITMKFPKRRDGIGMVEFYRKQGVRLRPDLPAVRLTSPFGTTYFPIEVLRVAPRQRVPISKQTAWQMKDAIKECAVSPSVRFMEISRNLAALDLNQGARYNPFMAAFGVRISCKPMKVEGHRRSAPKVQYSSGRRGNGLTEVDNKNVPDCFFFISVTGSKANWRMLNKEYLVGAELGYWFMLYDDERDKASVTAFKDVLVRECRRKGMRVSEPDLRNVPFDEIEGFFENLRKKSPKGQIFLMYMDARDDTHDDLKLMEALYRVITQHVHMIRVKEAPKKSATLENIVNKLNCKNFGQCYGIVPESFGTNKWISTGKTLIIGYDVCHPEPQPKHERRLKMAQTQPSVLGISFNGAFCPETFIGDYAFQQPRQEQATGSILEERIFWILSLFQKNRGTLPDMVIITRDGVSEGQYKMVKTNMSLVARAWGIIFRVRYLKGGSLGIIVMEDEVEAIRTGIRNYAEHVGVPDFNPPIVCIIACKRHNKRFAIDTGRGYDNCLPMTVIDKDVTRPDMTEFFMQAHKIIKGTGKLPAYSMPVNEAGLSMDEVQSLMLALCFTHQIVNQAISIPEPIYQADEWAKRGRNNFKAMLKRVGGRDHLPMLSKEEVDWRKVTTRLCYMNSELQLTRANA</sequence>
<dbReference type="SUPFAM" id="SSF101690">
    <property type="entry name" value="PAZ domain"/>
    <property type="match status" value="1"/>
</dbReference>
<dbReference type="InterPro" id="IPR012337">
    <property type="entry name" value="RNaseH-like_sf"/>
</dbReference>
<accession>A0A0N4UXG2</accession>
<dbReference type="WBParaSite" id="EVEC_0000222101-mRNA-1">
    <property type="protein sequence ID" value="EVEC_0000222101-mRNA-1"/>
    <property type="gene ID" value="EVEC_0000222101"/>
</dbReference>
<feature type="compositionally biased region" description="Low complexity" evidence="1">
    <location>
        <begin position="71"/>
        <end position="82"/>
    </location>
</feature>
<dbReference type="CDD" id="cd02846">
    <property type="entry name" value="PAZ_argonaute_like"/>
    <property type="match status" value="1"/>
</dbReference>
<name>A0A0N4UXG2_ENTVE</name>
<dbReference type="GO" id="GO:0003676">
    <property type="term" value="F:nucleic acid binding"/>
    <property type="evidence" value="ECO:0007669"/>
    <property type="project" value="InterPro"/>
</dbReference>
<evidence type="ECO:0000313" key="3">
    <source>
        <dbReference type="EMBL" id="VDD86786.1"/>
    </source>
</evidence>
<dbReference type="Gene3D" id="3.30.420.10">
    <property type="entry name" value="Ribonuclease H-like superfamily/Ribonuclease H"/>
    <property type="match status" value="1"/>
</dbReference>
<dbReference type="InterPro" id="IPR003165">
    <property type="entry name" value="Piwi"/>
</dbReference>
<organism evidence="5">
    <name type="scientific">Enterobius vermicularis</name>
    <name type="common">Human pinworm</name>
    <dbReference type="NCBI Taxonomy" id="51028"/>
    <lineage>
        <taxon>Eukaryota</taxon>
        <taxon>Metazoa</taxon>
        <taxon>Ecdysozoa</taxon>
        <taxon>Nematoda</taxon>
        <taxon>Chromadorea</taxon>
        <taxon>Rhabditida</taxon>
        <taxon>Spirurina</taxon>
        <taxon>Oxyuridomorpha</taxon>
        <taxon>Oxyuroidea</taxon>
        <taxon>Oxyuridae</taxon>
        <taxon>Enterobius</taxon>
    </lineage>
</organism>
<feature type="region of interest" description="Disordered" evidence="1">
    <location>
        <begin position="130"/>
        <end position="158"/>
    </location>
</feature>
<feature type="compositionally biased region" description="Polar residues" evidence="1">
    <location>
        <begin position="83"/>
        <end position="105"/>
    </location>
</feature>
<dbReference type="OrthoDB" id="10252740at2759"/>
<dbReference type="InterPro" id="IPR036397">
    <property type="entry name" value="RNaseH_sf"/>
</dbReference>
<dbReference type="SUPFAM" id="SSF53098">
    <property type="entry name" value="Ribonuclease H-like"/>
    <property type="match status" value="1"/>
</dbReference>
<dbReference type="PROSITE" id="PS50822">
    <property type="entry name" value="PIWI"/>
    <property type="match status" value="1"/>
</dbReference>
<feature type="domain" description="Piwi" evidence="2">
    <location>
        <begin position="748"/>
        <end position="1095"/>
    </location>
</feature>
<dbReference type="Gene3D" id="2.170.260.10">
    <property type="entry name" value="paz domain"/>
    <property type="match status" value="1"/>
</dbReference>
<evidence type="ECO:0000313" key="4">
    <source>
        <dbReference type="Proteomes" id="UP000274131"/>
    </source>
</evidence>
<feature type="compositionally biased region" description="Polar residues" evidence="1">
    <location>
        <begin position="32"/>
        <end position="57"/>
    </location>
</feature>
<feature type="region of interest" description="Disordered" evidence="1">
    <location>
        <begin position="1"/>
        <end position="111"/>
    </location>
</feature>
<gene>
    <name evidence="3" type="ORF">EVEC_LOCUS1929</name>
</gene>
<proteinExistence type="predicted"/>
<dbReference type="AlphaFoldDB" id="A0A0N4UXG2"/>
<feature type="compositionally biased region" description="Basic residues" evidence="1">
    <location>
        <begin position="11"/>
        <end position="21"/>
    </location>
</feature>
<dbReference type="EMBL" id="UXUI01007289">
    <property type="protein sequence ID" value="VDD86786.1"/>
    <property type="molecule type" value="Genomic_DNA"/>
</dbReference>
<reference evidence="3 4" key="2">
    <citation type="submission" date="2018-10" db="EMBL/GenBank/DDBJ databases">
        <authorList>
            <consortium name="Pathogen Informatics"/>
        </authorList>
    </citation>
    <scope>NUCLEOTIDE SEQUENCE [LARGE SCALE GENOMIC DNA]</scope>
</reference>
<keyword evidence="4" id="KW-1185">Reference proteome</keyword>
<reference evidence="5" key="1">
    <citation type="submission" date="2017-02" db="UniProtKB">
        <authorList>
            <consortium name="WormBaseParasite"/>
        </authorList>
    </citation>
    <scope>IDENTIFICATION</scope>
</reference>
<dbReference type="PANTHER" id="PTHR22891">
    <property type="entry name" value="EUKARYOTIC TRANSLATION INITIATION FACTOR 2C"/>
    <property type="match status" value="1"/>
</dbReference>
<dbReference type="Gene3D" id="3.40.50.2300">
    <property type="match status" value="1"/>
</dbReference>
<evidence type="ECO:0000313" key="5">
    <source>
        <dbReference type="WBParaSite" id="EVEC_0000222101-mRNA-1"/>
    </source>
</evidence>
<protein>
    <submittedName>
        <fullName evidence="5">Piwi domain-containing protein</fullName>
    </submittedName>
</protein>
<evidence type="ECO:0000256" key="1">
    <source>
        <dbReference type="SAM" id="MobiDB-lite"/>
    </source>
</evidence>
<dbReference type="Pfam" id="PF02171">
    <property type="entry name" value="Piwi"/>
    <property type="match status" value="2"/>
</dbReference>
<evidence type="ECO:0000259" key="2">
    <source>
        <dbReference type="PROSITE" id="PS50822"/>
    </source>
</evidence>
<dbReference type="Proteomes" id="UP000274131">
    <property type="component" value="Unassembled WGS sequence"/>
</dbReference>
<dbReference type="SMART" id="SM00950">
    <property type="entry name" value="Piwi"/>
    <property type="match status" value="1"/>
</dbReference>
<dbReference type="InterPro" id="IPR036085">
    <property type="entry name" value="PAZ_dom_sf"/>
</dbReference>
<dbReference type="STRING" id="51028.A0A0N4UXG2"/>